<name>A0ABP7YEM6_9SPHI</name>
<evidence type="ECO:0008006" key="3">
    <source>
        <dbReference type="Google" id="ProtNLM"/>
    </source>
</evidence>
<comment type="caution">
    <text evidence="1">The sequence shown here is derived from an EMBL/GenBank/DDBJ whole genome shotgun (WGS) entry which is preliminary data.</text>
</comment>
<evidence type="ECO:0000313" key="2">
    <source>
        <dbReference type="Proteomes" id="UP001500101"/>
    </source>
</evidence>
<sequence>MKIFLIITFSILINYSYGQDIDYSKLKHLDSLGLIFNPPKFLKLNGSTDCYNDDPTLKKILTCQFNRFEIGGQECRIYYDIISYQSLVDPDNPFANNEDLSKTPNNLLQLLKLNIKAAYPNADSSMYDTLIVKYGKQETLTKFKAEEVYSYTLKIPGKSKFETQFSNLKMMIKQKNGRPLLATYILYSDKSSDFIEHNQLNIYQGIGYK</sequence>
<evidence type="ECO:0000313" key="1">
    <source>
        <dbReference type="EMBL" id="GAA4135026.1"/>
    </source>
</evidence>
<dbReference type="RefSeq" id="WP_344673456.1">
    <property type="nucleotide sequence ID" value="NZ_BAAAZI010000005.1"/>
</dbReference>
<accession>A0ABP7YEM6</accession>
<protein>
    <recommendedName>
        <fullName evidence="3">Outer membrane lipoprotein-sorting protein</fullName>
    </recommendedName>
</protein>
<dbReference type="EMBL" id="BAAAZI010000005">
    <property type="protein sequence ID" value="GAA4135026.1"/>
    <property type="molecule type" value="Genomic_DNA"/>
</dbReference>
<proteinExistence type="predicted"/>
<reference evidence="2" key="1">
    <citation type="journal article" date="2019" name="Int. J. Syst. Evol. Microbiol.">
        <title>The Global Catalogue of Microorganisms (GCM) 10K type strain sequencing project: providing services to taxonomists for standard genome sequencing and annotation.</title>
        <authorList>
            <consortium name="The Broad Institute Genomics Platform"/>
            <consortium name="The Broad Institute Genome Sequencing Center for Infectious Disease"/>
            <person name="Wu L."/>
            <person name="Ma J."/>
        </authorList>
    </citation>
    <scope>NUCLEOTIDE SEQUENCE [LARGE SCALE GENOMIC DNA]</scope>
    <source>
        <strain evidence="2">JCM 16704</strain>
    </source>
</reference>
<dbReference type="Proteomes" id="UP001500101">
    <property type="component" value="Unassembled WGS sequence"/>
</dbReference>
<organism evidence="1 2">
    <name type="scientific">Sphingobacterium kyonggiense</name>
    <dbReference type="NCBI Taxonomy" id="714075"/>
    <lineage>
        <taxon>Bacteria</taxon>
        <taxon>Pseudomonadati</taxon>
        <taxon>Bacteroidota</taxon>
        <taxon>Sphingobacteriia</taxon>
        <taxon>Sphingobacteriales</taxon>
        <taxon>Sphingobacteriaceae</taxon>
        <taxon>Sphingobacterium</taxon>
    </lineage>
</organism>
<gene>
    <name evidence="1" type="ORF">GCM10022216_08540</name>
</gene>
<keyword evidence="2" id="KW-1185">Reference proteome</keyword>